<evidence type="ECO:0000256" key="6">
    <source>
        <dbReference type="ARBA" id="ARBA00022843"/>
    </source>
</evidence>
<keyword evidence="4" id="KW-0813">Transport</keyword>
<evidence type="ECO:0000256" key="3">
    <source>
        <dbReference type="ARBA" id="ARBA00008099"/>
    </source>
</evidence>
<dbReference type="InterPro" id="IPR013041">
    <property type="entry name" value="Clathrin_app_Ig-like_sf"/>
</dbReference>
<dbReference type="SUPFAM" id="SSF48464">
    <property type="entry name" value="ENTH/VHS domain"/>
    <property type="match status" value="1"/>
</dbReference>
<keyword evidence="9" id="KW-0472">Membrane</keyword>
<name>A0AAN7SPC5_9COLE</name>
<dbReference type="SUPFAM" id="SSF49348">
    <property type="entry name" value="Clathrin adaptor appendage domain"/>
    <property type="match status" value="1"/>
</dbReference>
<dbReference type="Pfam" id="PF18308">
    <property type="entry name" value="GGA_N-GAT"/>
    <property type="match status" value="1"/>
</dbReference>
<feature type="domain" description="GAT" evidence="12">
    <location>
        <begin position="169"/>
        <end position="296"/>
    </location>
</feature>
<dbReference type="InterPro" id="IPR008152">
    <property type="entry name" value="Clathrin_a/b/g-adaptin_app_Ig"/>
</dbReference>
<dbReference type="SMART" id="SM00809">
    <property type="entry name" value="Alpha_adaptinC2"/>
    <property type="match status" value="1"/>
</dbReference>
<dbReference type="CDD" id="cd03567">
    <property type="entry name" value="VHS_GGA_metazoan"/>
    <property type="match status" value="1"/>
</dbReference>
<dbReference type="InterPro" id="IPR041198">
    <property type="entry name" value="GGA_N-GAT"/>
</dbReference>
<dbReference type="EMBL" id="JARPUR010000005">
    <property type="protein sequence ID" value="KAK4875685.1"/>
    <property type="molecule type" value="Genomic_DNA"/>
</dbReference>
<dbReference type="Gene3D" id="1.20.58.160">
    <property type="match status" value="1"/>
</dbReference>
<evidence type="ECO:0008006" key="15">
    <source>
        <dbReference type="Google" id="ProtNLM"/>
    </source>
</evidence>
<comment type="similarity">
    <text evidence="3">Belongs to the GGA protein family.</text>
</comment>
<comment type="subcellular location">
    <subcellularLocation>
        <location evidence="2">Early endosome membrane</location>
        <topology evidence="2">Peripheral membrane protein</topology>
    </subcellularLocation>
    <subcellularLocation>
        <location evidence="1">Golgi apparatus</location>
        <location evidence="1">trans-Golgi network membrane</location>
        <topology evidence="1">Peripheral membrane protein</topology>
    </subcellularLocation>
</comment>
<dbReference type="GO" id="GO:0005802">
    <property type="term" value="C:trans-Golgi network"/>
    <property type="evidence" value="ECO:0007669"/>
    <property type="project" value="InterPro"/>
</dbReference>
<dbReference type="AlphaFoldDB" id="A0AAN7SPC5"/>
<dbReference type="PROSITE" id="PS50179">
    <property type="entry name" value="VHS"/>
    <property type="match status" value="1"/>
</dbReference>
<dbReference type="SUPFAM" id="SSF89009">
    <property type="entry name" value="GAT-like domain"/>
    <property type="match status" value="1"/>
</dbReference>
<feature type="domain" description="VHS" evidence="10">
    <location>
        <begin position="15"/>
        <end position="145"/>
    </location>
</feature>
<feature type="domain" description="GAE" evidence="11">
    <location>
        <begin position="544"/>
        <end position="663"/>
    </location>
</feature>
<dbReference type="Pfam" id="PF03127">
    <property type="entry name" value="GAT"/>
    <property type="match status" value="1"/>
</dbReference>
<dbReference type="Proteomes" id="UP001353858">
    <property type="component" value="Unassembled WGS sequence"/>
</dbReference>
<protein>
    <recommendedName>
        <fullName evidence="15">ADP-ribosylation factor-binding protein GGA1</fullName>
    </recommendedName>
</protein>
<dbReference type="SMART" id="SM00288">
    <property type="entry name" value="VHS"/>
    <property type="match status" value="1"/>
</dbReference>
<dbReference type="GO" id="GO:0006886">
    <property type="term" value="P:intracellular protein transport"/>
    <property type="evidence" value="ECO:0007669"/>
    <property type="project" value="InterPro"/>
</dbReference>
<dbReference type="GO" id="GO:0006893">
    <property type="term" value="P:Golgi to plasma membrane transport"/>
    <property type="evidence" value="ECO:0007669"/>
    <property type="project" value="TreeGrafter"/>
</dbReference>
<dbReference type="PROSITE" id="PS50909">
    <property type="entry name" value="GAT"/>
    <property type="match status" value="1"/>
</dbReference>
<dbReference type="GO" id="GO:0031901">
    <property type="term" value="C:early endosome membrane"/>
    <property type="evidence" value="ECO:0007669"/>
    <property type="project" value="UniProtKB-SubCell"/>
</dbReference>
<evidence type="ECO:0000256" key="4">
    <source>
        <dbReference type="ARBA" id="ARBA00022448"/>
    </source>
</evidence>
<keyword evidence="7" id="KW-0653">Protein transport</keyword>
<evidence type="ECO:0000313" key="14">
    <source>
        <dbReference type="Proteomes" id="UP001353858"/>
    </source>
</evidence>
<accession>A0AAN7SPC5</accession>
<dbReference type="PANTHER" id="PTHR45905:SF1">
    <property type="entry name" value="GOLGI-LOCALIZED, GAMMA-ADAPTIN EAR CONTAINING, ARF BINDING PROTEIN"/>
    <property type="match status" value="1"/>
</dbReference>
<evidence type="ECO:0000259" key="12">
    <source>
        <dbReference type="PROSITE" id="PS50909"/>
    </source>
</evidence>
<dbReference type="PROSITE" id="PS50180">
    <property type="entry name" value="GAE"/>
    <property type="match status" value="1"/>
</dbReference>
<dbReference type="InterPro" id="IPR038425">
    <property type="entry name" value="GAT_sf"/>
</dbReference>
<keyword evidence="8" id="KW-0333">Golgi apparatus</keyword>
<dbReference type="GO" id="GO:0031267">
    <property type="term" value="F:small GTPase binding"/>
    <property type="evidence" value="ECO:0007669"/>
    <property type="project" value="InterPro"/>
</dbReference>
<dbReference type="Gene3D" id="2.60.40.1230">
    <property type="match status" value="1"/>
</dbReference>
<evidence type="ECO:0000256" key="8">
    <source>
        <dbReference type="ARBA" id="ARBA00023034"/>
    </source>
</evidence>
<evidence type="ECO:0000313" key="13">
    <source>
        <dbReference type="EMBL" id="KAK4875685.1"/>
    </source>
</evidence>
<dbReference type="GO" id="GO:0043130">
    <property type="term" value="F:ubiquitin binding"/>
    <property type="evidence" value="ECO:0007669"/>
    <property type="project" value="InterPro"/>
</dbReference>
<reference evidence="14" key="1">
    <citation type="submission" date="2023-01" db="EMBL/GenBank/DDBJ databases">
        <title>Key to firefly adult light organ development and bioluminescence: homeobox transcription factors regulate luciferase expression and transportation to peroxisome.</title>
        <authorList>
            <person name="Fu X."/>
        </authorList>
    </citation>
    <scope>NUCLEOTIDE SEQUENCE [LARGE SCALE GENOMIC DNA]</scope>
</reference>
<evidence type="ECO:0000259" key="11">
    <source>
        <dbReference type="PROSITE" id="PS50180"/>
    </source>
</evidence>
<evidence type="ECO:0000256" key="9">
    <source>
        <dbReference type="ARBA" id="ARBA00023136"/>
    </source>
</evidence>
<comment type="caution">
    <text evidence="13">The sequence shown here is derived from an EMBL/GenBank/DDBJ whole genome shotgun (WGS) entry which is preliminary data.</text>
</comment>
<dbReference type="Gene3D" id="1.25.40.90">
    <property type="match status" value="1"/>
</dbReference>
<evidence type="ECO:0000256" key="2">
    <source>
        <dbReference type="ARBA" id="ARBA00004220"/>
    </source>
</evidence>
<dbReference type="PANTHER" id="PTHR45905">
    <property type="entry name" value="GOLGI-LOCALIZED, GAMMA-ADAPTIN EAR CONTAINING, ARF BINDING PROTEIN"/>
    <property type="match status" value="1"/>
</dbReference>
<organism evidence="13 14">
    <name type="scientific">Aquatica leii</name>
    <dbReference type="NCBI Taxonomy" id="1421715"/>
    <lineage>
        <taxon>Eukaryota</taxon>
        <taxon>Metazoa</taxon>
        <taxon>Ecdysozoa</taxon>
        <taxon>Arthropoda</taxon>
        <taxon>Hexapoda</taxon>
        <taxon>Insecta</taxon>
        <taxon>Pterygota</taxon>
        <taxon>Neoptera</taxon>
        <taxon>Endopterygota</taxon>
        <taxon>Coleoptera</taxon>
        <taxon>Polyphaga</taxon>
        <taxon>Elateriformia</taxon>
        <taxon>Elateroidea</taxon>
        <taxon>Lampyridae</taxon>
        <taxon>Luciolinae</taxon>
        <taxon>Aquatica</taxon>
    </lineage>
</organism>
<gene>
    <name evidence="13" type="ORF">RN001_012107</name>
</gene>
<evidence type="ECO:0000256" key="5">
    <source>
        <dbReference type="ARBA" id="ARBA00022753"/>
    </source>
</evidence>
<dbReference type="InterPro" id="IPR008153">
    <property type="entry name" value="GAE_dom"/>
</dbReference>
<sequence>MDIVTTSLDALLHKATNTQNQNVDTAAVEAFCALINKEKEGAHIGAKLLANRMHSKNEVEALHTLTILDTSMKRCNNSLHSEIGKFRFLNEMIKLVSPKYLGSQTPLSIKQKVLQLLYIWTLDYPKETKIKEAYDMLKKQGVIREIPLSVCADNACIPERKMAASIFNDEEKNRLLQKLLQSKNPEDLQAANRLIKNMVKEDDKRAELKSRRISELESVNNNVRLLNEMLDSYKPGISSEDELQLIKELHQSCERLRPNVFKLATDVQQNEAMLNEVLQASDELGQVFDKFTEIIIKGNIPQRESQLDASNHLSLLDLSSPIDEDVLEKNNSAFQTQTSKESQSDMDLLCDIFTSNVVSHDILTPISSIKIVTTEGNNNGNVGNLNKSSALDELDALGEHLLKENLSSKRIGPQFNKVLEKVSMNVLAKQSSLESKNTSLAVVEQNKLSDLVSEEAFKLDLNFLTNKQNINETKAIKYNETIADDLLVDITSENVEKTDMIKDNNEEKLDTNLTNVENNVPVINKTDFKLNDLVIKLEEIKPSVVTPLIVLDEKNGITVTLHFGKNKPREDVVVIVVTTISKNELPLSNLLFQAVVPKSCKLKLQKPSGNELPAYNPFLPPSAVTQIMLIANPEKVNVSLKCIVSYTMDDETITEMGEVDSLPKID</sequence>
<keyword evidence="6" id="KW-0832">Ubl conjugation</keyword>
<dbReference type="InterPro" id="IPR002014">
    <property type="entry name" value="VHS_dom"/>
</dbReference>
<dbReference type="CDD" id="cd14234">
    <property type="entry name" value="GAT_GGA_meta"/>
    <property type="match status" value="1"/>
</dbReference>
<evidence type="ECO:0000256" key="7">
    <source>
        <dbReference type="ARBA" id="ARBA00022927"/>
    </source>
</evidence>
<evidence type="ECO:0000256" key="1">
    <source>
        <dbReference type="ARBA" id="ARBA00004150"/>
    </source>
</evidence>
<keyword evidence="5" id="KW-0967">Endosome</keyword>
<dbReference type="Pfam" id="PF02883">
    <property type="entry name" value="Alpha_adaptinC2"/>
    <property type="match status" value="1"/>
</dbReference>
<dbReference type="GO" id="GO:0035091">
    <property type="term" value="F:phosphatidylinositol binding"/>
    <property type="evidence" value="ECO:0007669"/>
    <property type="project" value="InterPro"/>
</dbReference>
<dbReference type="InterPro" id="IPR004152">
    <property type="entry name" value="GAT_dom"/>
</dbReference>
<dbReference type="Gene3D" id="1.20.5.170">
    <property type="match status" value="1"/>
</dbReference>
<dbReference type="GO" id="GO:0034394">
    <property type="term" value="P:protein localization to cell surface"/>
    <property type="evidence" value="ECO:0007669"/>
    <property type="project" value="TreeGrafter"/>
</dbReference>
<evidence type="ECO:0000259" key="10">
    <source>
        <dbReference type="PROSITE" id="PS50179"/>
    </source>
</evidence>
<keyword evidence="14" id="KW-1185">Reference proteome</keyword>
<dbReference type="InterPro" id="IPR008942">
    <property type="entry name" value="ENTH_VHS"/>
</dbReference>
<dbReference type="Pfam" id="PF00790">
    <property type="entry name" value="VHS"/>
    <property type="match status" value="1"/>
</dbReference>
<proteinExistence type="inferred from homology"/>
<dbReference type="InterPro" id="IPR027422">
    <property type="entry name" value="GGA1-3"/>
</dbReference>